<dbReference type="EMBL" id="JADIIN010000040">
    <property type="protein sequence ID" value="MBF4468736.1"/>
    <property type="molecule type" value="Genomic_DNA"/>
</dbReference>
<feature type="transmembrane region" description="Helical" evidence="1">
    <location>
        <begin position="5"/>
        <end position="24"/>
    </location>
</feature>
<dbReference type="PANTHER" id="PTHR30535:SF34">
    <property type="entry name" value="MOLYBDATE-BINDING PROTEIN MOLA"/>
    <property type="match status" value="1"/>
</dbReference>
<evidence type="ECO:0000313" key="3">
    <source>
        <dbReference type="EMBL" id="MBF4468736.1"/>
    </source>
</evidence>
<dbReference type="Gene3D" id="3.40.50.1980">
    <property type="entry name" value="Nitrogenase molybdenum iron protein domain"/>
    <property type="match status" value="2"/>
</dbReference>
<accession>A0A843AHW1</accession>
<evidence type="ECO:0000313" key="4">
    <source>
        <dbReference type="Proteomes" id="UP000658733"/>
    </source>
</evidence>
<dbReference type="SUPFAM" id="SSF53807">
    <property type="entry name" value="Helical backbone' metal receptor"/>
    <property type="match status" value="1"/>
</dbReference>
<dbReference type="AlphaFoldDB" id="A0A843AHW1"/>
<keyword evidence="1" id="KW-0812">Transmembrane</keyword>
<dbReference type="PROSITE" id="PS50983">
    <property type="entry name" value="FE_B12_PBP"/>
    <property type="match status" value="1"/>
</dbReference>
<gene>
    <name evidence="3" type="ORF">ISP01_04960</name>
</gene>
<dbReference type="Pfam" id="PF01497">
    <property type="entry name" value="Peripla_BP_2"/>
    <property type="match status" value="1"/>
</dbReference>
<organism evidence="3 4">
    <name type="scientific">Methanobrevibacter arboriphilus</name>
    <dbReference type="NCBI Taxonomy" id="39441"/>
    <lineage>
        <taxon>Archaea</taxon>
        <taxon>Methanobacteriati</taxon>
        <taxon>Methanobacteriota</taxon>
        <taxon>Methanomada group</taxon>
        <taxon>Methanobacteria</taxon>
        <taxon>Methanobacteriales</taxon>
        <taxon>Methanobacteriaceae</taxon>
        <taxon>Methanobrevibacter</taxon>
    </lineage>
</organism>
<feature type="domain" description="Fe/B12 periplasmic-binding" evidence="2">
    <location>
        <begin position="54"/>
        <end position="323"/>
    </location>
</feature>
<evidence type="ECO:0000256" key="1">
    <source>
        <dbReference type="SAM" id="Phobius"/>
    </source>
</evidence>
<dbReference type="Gene3D" id="1.20.58.2180">
    <property type="match status" value="1"/>
</dbReference>
<name>A0A843AHW1_METAZ</name>
<keyword evidence="1" id="KW-1133">Transmembrane helix</keyword>
<comment type="caution">
    <text evidence="3">The sequence shown here is derived from an EMBL/GenBank/DDBJ whole genome shotgun (WGS) entry which is preliminary data.</text>
</comment>
<keyword evidence="1" id="KW-0472">Membrane</keyword>
<dbReference type="InterPro" id="IPR002491">
    <property type="entry name" value="ABC_transptr_periplasmic_BD"/>
</dbReference>
<protein>
    <submittedName>
        <fullName evidence="3">ABC transporter substrate-binding protein</fullName>
    </submittedName>
</protein>
<dbReference type="InterPro" id="IPR050902">
    <property type="entry name" value="ABC_Transporter_SBP"/>
</dbReference>
<dbReference type="PANTHER" id="PTHR30535">
    <property type="entry name" value="VITAMIN B12-BINDING PROTEIN"/>
    <property type="match status" value="1"/>
</dbReference>
<dbReference type="Proteomes" id="UP000658733">
    <property type="component" value="Unassembled WGS sequence"/>
</dbReference>
<reference evidence="3" key="1">
    <citation type="submission" date="2020-10" db="EMBL/GenBank/DDBJ databases">
        <title>Dehalococcoides mccartyi of a TCE/Cr reducing biochatode.</title>
        <authorList>
            <person name="Matturro B."/>
        </authorList>
    </citation>
    <scope>NUCLEOTIDE SEQUENCE</scope>
    <source>
        <strain evidence="3">Bin4</strain>
    </source>
</reference>
<proteinExistence type="predicted"/>
<evidence type="ECO:0000259" key="2">
    <source>
        <dbReference type="PROSITE" id="PS50983"/>
    </source>
</evidence>
<sequence length="364" mass="40473">MNKNIILVFIAILIVSGVGIAYYFNPGSSISQDGNITITDMVGRTVTVPSEVSNVVATSPPMTTMVYMLTPDKLGGLNYQWTDIEKEYVNSKYLNLPVIGGWFGRQDGSYEQIISVNPDLVIEGAMGDVDLATVNERQTKFGTIPVVGVTDNSDVTKITPSIEFMGKLLGAEDKANKLIDFTNKYLDKTEKVSSSIPDNEKKKVYYAEGDEGLQTDPSGSLHAQLIDIVGGKNVADIQLQEGVGQVDVSIEQVIKWNPEVIITTSPDFYQKVYNNSKWADIDAVKNKQVYLSPQSPFKWFDRPPGANIIIGIPWTAKVIYPDKYSDIDLKSEVKMFYKEFYHYDLSDEDVVNILKSSGLKEENM</sequence>